<protein>
    <submittedName>
        <fullName evidence="2">DUF2807 domain-containing protein</fullName>
    </submittedName>
</protein>
<feature type="domain" description="Putative auto-transporter adhesin head GIN" evidence="1">
    <location>
        <begin position="48"/>
        <end position="212"/>
    </location>
</feature>
<accession>A0A848IXF4</accession>
<sequence length="228" mass="25174">MKKQHQKLLRIMILSIVSFSLILTSCDDEDLCLTGSGTVSDYELDLVQFNNVSLEGPINLRITQGSTQKVVIAAEPSLYGPLYHYVRDGRLFVGYDENVRCFNTDFGVWVNITVPDLNSIHVDGKSEIESSGDLILDDLHISNSGECKVSLTGTIDDQEFDTEGKISVFNSEVSSKNVSIDVEGSGYFEVNCQEIMNIDVEGSATIRYTGKPQIYQDVEGALELIDAN</sequence>
<reference evidence="2 3" key="1">
    <citation type="submission" date="2020-04" db="EMBL/GenBank/DDBJ databases">
        <title>Flammeovirgaceae bacterium KN852 isolated from deep sea.</title>
        <authorList>
            <person name="Zhang D.-C."/>
        </authorList>
    </citation>
    <scope>NUCLEOTIDE SEQUENCE [LARGE SCALE GENOMIC DNA]</scope>
    <source>
        <strain evidence="2 3">KN852</strain>
    </source>
</reference>
<dbReference type="Pfam" id="PF10988">
    <property type="entry name" value="DUF2807"/>
    <property type="match status" value="1"/>
</dbReference>
<evidence type="ECO:0000259" key="1">
    <source>
        <dbReference type="Pfam" id="PF10988"/>
    </source>
</evidence>
<dbReference type="AlphaFoldDB" id="A0A848IXF4"/>
<dbReference type="EMBL" id="JABBNU010000003">
    <property type="protein sequence ID" value="NMM47848.1"/>
    <property type="molecule type" value="Genomic_DNA"/>
</dbReference>
<comment type="caution">
    <text evidence="2">The sequence shown here is derived from an EMBL/GenBank/DDBJ whole genome shotgun (WGS) entry which is preliminary data.</text>
</comment>
<name>A0A848IXF4_9BACT</name>
<dbReference type="Proteomes" id="UP000559010">
    <property type="component" value="Unassembled WGS sequence"/>
</dbReference>
<dbReference type="Gene3D" id="2.160.20.120">
    <property type="match status" value="1"/>
</dbReference>
<proteinExistence type="predicted"/>
<organism evidence="2 3">
    <name type="scientific">Marinigracilibium pacificum</name>
    <dbReference type="NCBI Taxonomy" id="2729599"/>
    <lineage>
        <taxon>Bacteria</taxon>
        <taxon>Pseudomonadati</taxon>
        <taxon>Bacteroidota</taxon>
        <taxon>Cytophagia</taxon>
        <taxon>Cytophagales</taxon>
        <taxon>Flammeovirgaceae</taxon>
        <taxon>Marinigracilibium</taxon>
    </lineage>
</organism>
<gene>
    <name evidence="2" type="ORF">HH304_05505</name>
</gene>
<dbReference type="PROSITE" id="PS51257">
    <property type="entry name" value="PROKAR_LIPOPROTEIN"/>
    <property type="match status" value="1"/>
</dbReference>
<evidence type="ECO:0000313" key="3">
    <source>
        <dbReference type="Proteomes" id="UP000559010"/>
    </source>
</evidence>
<evidence type="ECO:0000313" key="2">
    <source>
        <dbReference type="EMBL" id="NMM47848.1"/>
    </source>
</evidence>
<dbReference type="RefSeq" id="WP_169678784.1">
    <property type="nucleotide sequence ID" value="NZ_JABBNU010000003.1"/>
</dbReference>
<keyword evidence="3" id="KW-1185">Reference proteome</keyword>
<dbReference type="InterPro" id="IPR021255">
    <property type="entry name" value="DUF2807"/>
</dbReference>